<evidence type="ECO:0000256" key="3">
    <source>
        <dbReference type="ARBA" id="ARBA00022989"/>
    </source>
</evidence>
<proteinExistence type="predicted"/>
<dbReference type="PANTHER" id="PTHR24243">
    <property type="entry name" value="G-PROTEIN COUPLED RECEPTOR"/>
    <property type="match status" value="1"/>
</dbReference>
<dbReference type="SUPFAM" id="SSF81321">
    <property type="entry name" value="Family A G protein-coupled receptor-like"/>
    <property type="match status" value="1"/>
</dbReference>
<dbReference type="CDD" id="cd00637">
    <property type="entry name" value="7tm_classA_rhodopsin-like"/>
    <property type="match status" value="1"/>
</dbReference>
<keyword evidence="5 8" id="KW-0472">Membrane</keyword>
<feature type="transmembrane region" description="Helical" evidence="8">
    <location>
        <begin position="296"/>
        <end position="318"/>
    </location>
</feature>
<feature type="transmembrane region" description="Helical" evidence="8">
    <location>
        <begin position="102"/>
        <end position="125"/>
    </location>
</feature>
<dbReference type="GeneID" id="116293772"/>
<dbReference type="AlphaFoldDB" id="A0A6P8HL26"/>
<feature type="transmembrane region" description="Helical" evidence="8">
    <location>
        <begin position="28"/>
        <end position="50"/>
    </location>
</feature>
<protein>
    <submittedName>
        <fullName evidence="11">Galanin receptor type 1-like</fullName>
    </submittedName>
</protein>
<keyword evidence="7" id="KW-0807">Transducer</keyword>
<feature type="domain" description="G-protein coupled receptors family 1 profile" evidence="9">
    <location>
        <begin position="41"/>
        <end position="315"/>
    </location>
</feature>
<dbReference type="InterPro" id="IPR000276">
    <property type="entry name" value="GPCR_Rhodpsn"/>
</dbReference>
<gene>
    <name evidence="11" type="primary">LOC116293772</name>
</gene>
<dbReference type="PANTHER" id="PTHR24243:SF208">
    <property type="entry name" value="PYROKININ-1 RECEPTOR"/>
    <property type="match status" value="1"/>
</dbReference>
<evidence type="ECO:0000256" key="1">
    <source>
        <dbReference type="ARBA" id="ARBA00004141"/>
    </source>
</evidence>
<evidence type="ECO:0000313" key="11">
    <source>
        <dbReference type="RefSeq" id="XP_031557099.1"/>
    </source>
</evidence>
<dbReference type="InParanoid" id="A0A6P8HL26"/>
<dbReference type="GO" id="GO:0004930">
    <property type="term" value="F:G protein-coupled receptor activity"/>
    <property type="evidence" value="ECO:0007669"/>
    <property type="project" value="UniProtKB-KW"/>
</dbReference>
<dbReference type="OrthoDB" id="5950040at2759"/>
<reference evidence="11" key="1">
    <citation type="submission" date="2025-08" db="UniProtKB">
        <authorList>
            <consortium name="RefSeq"/>
        </authorList>
    </citation>
    <scope>IDENTIFICATION</scope>
    <source>
        <tissue evidence="11">Tentacle</tissue>
    </source>
</reference>
<evidence type="ECO:0000256" key="2">
    <source>
        <dbReference type="ARBA" id="ARBA00022692"/>
    </source>
</evidence>
<dbReference type="Gene3D" id="1.20.1070.10">
    <property type="entry name" value="Rhodopsin 7-helix transmembrane proteins"/>
    <property type="match status" value="1"/>
</dbReference>
<feature type="transmembrane region" description="Helical" evidence="8">
    <location>
        <begin position="145"/>
        <end position="168"/>
    </location>
</feature>
<dbReference type="FunCoup" id="A0A6P8HL26">
    <property type="interactions" value="1088"/>
</dbReference>
<evidence type="ECO:0000256" key="6">
    <source>
        <dbReference type="ARBA" id="ARBA00023170"/>
    </source>
</evidence>
<dbReference type="RefSeq" id="XP_031557099.1">
    <property type="nucleotide sequence ID" value="XM_031701239.1"/>
</dbReference>
<keyword evidence="4" id="KW-0297">G-protein coupled receptor</keyword>
<feature type="transmembrane region" description="Helical" evidence="8">
    <location>
        <begin position="62"/>
        <end position="82"/>
    </location>
</feature>
<evidence type="ECO:0000256" key="5">
    <source>
        <dbReference type="ARBA" id="ARBA00023136"/>
    </source>
</evidence>
<dbReference type="Proteomes" id="UP000515163">
    <property type="component" value="Unplaced"/>
</dbReference>
<dbReference type="GO" id="GO:0016020">
    <property type="term" value="C:membrane"/>
    <property type="evidence" value="ECO:0007669"/>
    <property type="project" value="UniProtKB-SubCell"/>
</dbReference>
<keyword evidence="6" id="KW-0675">Receptor</keyword>
<name>A0A6P8HL26_ACTTE</name>
<feature type="transmembrane region" description="Helical" evidence="8">
    <location>
        <begin position="259"/>
        <end position="284"/>
    </location>
</feature>
<dbReference type="InterPro" id="IPR017452">
    <property type="entry name" value="GPCR_Rhodpsn_7TM"/>
</dbReference>
<evidence type="ECO:0000313" key="10">
    <source>
        <dbReference type="Proteomes" id="UP000515163"/>
    </source>
</evidence>
<evidence type="ECO:0000256" key="8">
    <source>
        <dbReference type="SAM" id="Phobius"/>
    </source>
</evidence>
<keyword evidence="10" id="KW-1185">Reference proteome</keyword>
<feature type="transmembrane region" description="Helical" evidence="8">
    <location>
        <begin position="195"/>
        <end position="218"/>
    </location>
</feature>
<evidence type="ECO:0000259" key="9">
    <source>
        <dbReference type="PROSITE" id="PS50262"/>
    </source>
</evidence>
<keyword evidence="2 8" id="KW-0812">Transmembrane</keyword>
<dbReference type="PRINTS" id="PR00237">
    <property type="entry name" value="GPCRRHODOPSN"/>
</dbReference>
<dbReference type="PROSITE" id="PS50262">
    <property type="entry name" value="G_PROTEIN_RECEP_F1_2"/>
    <property type="match status" value="1"/>
</dbReference>
<evidence type="ECO:0000256" key="4">
    <source>
        <dbReference type="ARBA" id="ARBA00023040"/>
    </source>
</evidence>
<sequence>MNLSQNGSIVPKIPDYYKESLGLVITRLSFETAIALAGVVGNILVCIVIASKRLRGRASMHYYLLNLALADIGVLTVIFPIAVVRERIPGYWPFGRIVCLYIYPFVDTFYGASIWFITSIAFQRYRKIVVKGKGIHGESSSTRQIICNLLLIWLVSFLIASFPLFFIFTYFEDTKNNKIHCWPAWEKAPHKSLSATYTVSLIVFSYVLPLAVISWTYVGIWREIRMSNLFHQSLDREAGGSSNNKIHKRLNENARAKKILTPIVVTFAVTMLPVSVFRLLVVFWKPLPSIHHFWTFYNTMVIMTIANSAANPIIYSVVSREFRSAFIKLILRREHSILSRLPSKSDAHTKVTNDKRKRSFNVATPFSPKTWPDAKQLKETVL</sequence>
<dbReference type="Pfam" id="PF00001">
    <property type="entry name" value="7tm_1"/>
    <property type="match status" value="1"/>
</dbReference>
<keyword evidence="3 8" id="KW-1133">Transmembrane helix</keyword>
<accession>A0A6P8HL26</accession>
<dbReference type="KEGG" id="aten:116293772"/>
<organism evidence="10 11">
    <name type="scientific">Actinia tenebrosa</name>
    <name type="common">Australian red waratah sea anemone</name>
    <dbReference type="NCBI Taxonomy" id="6105"/>
    <lineage>
        <taxon>Eukaryota</taxon>
        <taxon>Metazoa</taxon>
        <taxon>Cnidaria</taxon>
        <taxon>Anthozoa</taxon>
        <taxon>Hexacorallia</taxon>
        <taxon>Actiniaria</taxon>
        <taxon>Actiniidae</taxon>
        <taxon>Actinia</taxon>
    </lineage>
</organism>
<evidence type="ECO:0000256" key="7">
    <source>
        <dbReference type="ARBA" id="ARBA00023224"/>
    </source>
</evidence>
<comment type="subcellular location">
    <subcellularLocation>
        <location evidence="1">Membrane</location>
        <topology evidence="1">Multi-pass membrane protein</topology>
    </subcellularLocation>
</comment>